<keyword evidence="2" id="KW-0282">Flagellum</keyword>
<proteinExistence type="predicted"/>
<protein>
    <submittedName>
        <fullName evidence="2">Dynein-1-beta heavy chain, flagellar inner arm I1 complex</fullName>
    </submittedName>
</protein>
<accession>A0A0K6G346</accession>
<dbReference type="InterPro" id="IPR021858">
    <property type="entry name" value="Fun_TF"/>
</dbReference>
<keyword evidence="3" id="KW-1185">Reference proteome</keyword>
<dbReference type="Pfam" id="PF11951">
    <property type="entry name" value="Fungal_trans_2"/>
    <property type="match status" value="1"/>
</dbReference>
<feature type="domain" description="CHAT" evidence="1">
    <location>
        <begin position="918"/>
        <end position="1184"/>
    </location>
</feature>
<organism evidence="2 3">
    <name type="scientific">Rhizoctonia solani</name>
    <dbReference type="NCBI Taxonomy" id="456999"/>
    <lineage>
        <taxon>Eukaryota</taxon>
        <taxon>Fungi</taxon>
        <taxon>Dikarya</taxon>
        <taxon>Basidiomycota</taxon>
        <taxon>Agaricomycotina</taxon>
        <taxon>Agaricomycetes</taxon>
        <taxon>Cantharellales</taxon>
        <taxon>Ceratobasidiaceae</taxon>
        <taxon>Rhizoctonia</taxon>
    </lineage>
</organism>
<dbReference type="SUPFAM" id="SSF48452">
    <property type="entry name" value="TPR-like"/>
    <property type="match status" value="2"/>
</dbReference>
<dbReference type="Pfam" id="PF12770">
    <property type="entry name" value="CHAT"/>
    <property type="match status" value="1"/>
</dbReference>
<dbReference type="EMBL" id="CYGV01001314">
    <property type="protein sequence ID" value="CUA72809.1"/>
    <property type="molecule type" value="Genomic_DNA"/>
</dbReference>
<reference evidence="2 3" key="1">
    <citation type="submission" date="2015-07" db="EMBL/GenBank/DDBJ databases">
        <authorList>
            <person name="Noorani M."/>
        </authorList>
    </citation>
    <scope>NUCLEOTIDE SEQUENCE [LARGE SCALE GENOMIC DNA]</scope>
    <source>
        <strain evidence="2">BBA 69670</strain>
    </source>
</reference>
<keyword evidence="2" id="KW-0969">Cilium</keyword>
<keyword evidence="2" id="KW-0966">Cell projection</keyword>
<dbReference type="InterPro" id="IPR011990">
    <property type="entry name" value="TPR-like_helical_dom_sf"/>
</dbReference>
<sequence>MDPTIIRELNEIDEHAESIPGAFSHPSSNDELALMLCEMAEADGFHEKMAFASSQLTVIPKEDEMFSAFVFILWILHRIRFKKSGHKGDIDNAIKFQHLALSVMHDGGPQLPEKLGSLAESHMDRFEHFGELEDIDKVIEYTSIAVEIGPKDNLELPAWLEQLGGAYWSKFRDLGELDDLERAIESQSRAVTLTPHDHPTLSTRLANLGLIHRDRFKRLGELGDLEKEIKCESQALSLTPDSDPNLSIILSNLGTSHQHRFERLGKPDDLDKAIEYESHVVALTPPDHPSMSARLATLGGYYGYRFKRLGKLDDLKEAMEFESQALSLTPDDHPDLSIRLSNLGLFHSQRFQRLGESHRHRSERLSELDDLEKAIECQSQAVALTPDGHLKLPSFVANLGVSHISRFKRLGGLDDLEKAIECESHAVVLTPDGHPALPFFLTNLGVSHRHRFERLSELEDLEKAIHYQSRAIALTPDGHPGLSSMHSNLGGSHKYRFERLGELNDLEQSIKHDYHALKSTSHDHPNSSMILSNVGYSLNRRFECLGKLDDLEKAIKCQSRAVSSTPHDHPDLLTFISNLGALHGNRFKRLCELDDLEKAIECQSRAIDLAPHGHPKLSGLHSNHALSYMGYHQVSGQDSHLQQALYSFRSACAPLSGAPVDRFGSARMWANWASKYKELHCIEAYQTAIDLLPQFIWLGATTDQRYLHLKSTSTLATQASRAAVLSCDYPLALEWLEHTRCVVWNQSLMLRSPLDQLALSHPSLSAQLQDVASQLNIASSDSRTSRVSVPDSMILEQVTVAQRHGQLAQKYDRLLAEVRTLPGFESFLCPAKSSELVCAARNGPIIVLTCHTDGCDALVILPDQNVVKHLPLLGFTHKKARDASLSIRSSLNRRGLRSRGRGVHTVGQRPSQDNFESALKMLWTDLVKPVLDFLGYLDQAPTNSLPHITWCPTGAASFLPIHAAGDYDQPHSRIFDFVVSSYTPTLSALLATTPTILSNDSQVLTVGQAATKGFNPLPGTTAELKCIESHIRSRAKCTQLIDDQATPLAVLDAMEKHDWVHLACHAHQNVYDATKSGFFLHEGTLDLATINQRTLKKKGLAFLSACQTATGDEELPDEAVHLASGMLMAGYSSVIATMWSVDDEDASFVADKVYSQLMEYGKLGNGEAGRALHDAVAGLRDGIGDETEDDDPEDAIMIISYMPTLDPNVESNTLPFILQNYAIWVTRRSFEPLKLTNISRDFVFSHFEASFESRWALVLLANIGGTIGRTGGLEQTHMSLLSALHDSVSQRITSAGDRDESTKALDLALEAIWMHFFVSPIPQAEKLRRAVAPIFRRLYPDPLVNLHALKDQPFCLRFYAYVDILLGGSTGFPMTFRYYASPALEETQSERSAHWIVGVPDRLIALFARMHALREDGSLPSPELVSELEGVIRGLRPILSESTNSFLCVTRVMVQECWRQVAYIYLYMGVCGESSEEYRVKRAMKQFMTLVKGTKPGRFPDEYLGVNYMMAAPAARLSQDRQILISRLLGQCGSNRESGITDNLKIIEDYWARADAEARPVVWSDVIISRIRVVGM</sequence>
<evidence type="ECO:0000259" key="1">
    <source>
        <dbReference type="Pfam" id="PF12770"/>
    </source>
</evidence>
<dbReference type="InterPro" id="IPR024983">
    <property type="entry name" value="CHAT_dom"/>
</dbReference>
<dbReference type="PANTHER" id="PTHR19959">
    <property type="entry name" value="KINESIN LIGHT CHAIN"/>
    <property type="match status" value="1"/>
</dbReference>
<name>A0A0K6G346_9AGAM</name>
<dbReference type="Proteomes" id="UP000044841">
    <property type="component" value="Unassembled WGS sequence"/>
</dbReference>
<dbReference type="Gene3D" id="1.25.40.10">
    <property type="entry name" value="Tetratricopeptide repeat domain"/>
    <property type="match status" value="3"/>
</dbReference>
<gene>
    <name evidence="2" type="ORF">RSOLAG22IIIB_10310</name>
</gene>
<evidence type="ECO:0000313" key="2">
    <source>
        <dbReference type="EMBL" id="CUA72809.1"/>
    </source>
</evidence>
<evidence type="ECO:0000313" key="3">
    <source>
        <dbReference type="Proteomes" id="UP000044841"/>
    </source>
</evidence>
<dbReference type="PANTHER" id="PTHR19959:SF119">
    <property type="entry name" value="FUNGAL LIPASE-LIKE DOMAIN-CONTAINING PROTEIN"/>
    <property type="match status" value="1"/>
</dbReference>